<dbReference type="RefSeq" id="WP_085754290.1">
    <property type="nucleotide sequence ID" value="NZ_BSPR01000020.1"/>
</dbReference>
<dbReference type="Gene3D" id="1.20.1640.10">
    <property type="entry name" value="Multidrug efflux transporter AcrB transmembrane domain"/>
    <property type="match status" value="2"/>
</dbReference>
<evidence type="ECO:0000256" key="5">
    <source>
        <dbReference type="ARBA" id="ARBA00022989"/>
    </source>
</evidence>
<dbReference type="PRINTS" id="PR00702">
    <property type="entry name" value="ACRIFLAVINRP"/>
</dbReference>
<accession>A0A1W6LIA8</accession>
<keyword evidence="8" id="KW-1185">Reference proteome</keyword>
<keyword evidence="5" id="KW-1133">Transmembrane helix</keyword>
<protein>
    <submittedName>
        <fullName evidence="7">Acriflavine resistance protein B</fullName>
    </submittedName>
</protein>
<dbReference type="AlphaFoldDB" id="A0A1W6LIA8"/>
<dbReference type="GO" id="GO:0005886">
    <property type="term" value="C:plasma membrane"/>
    <property type="evidence" value="ECO:0007669"/>
    <property type="project" value="TreeGrafter"/>
</dbReference>
<evidence type="ECO:0000256" key="4">
    <source>
        <dbReference type="ARBA" id="ARBA00022692"/>
    </source>
</evidence>
<keyword evidence="1" id="KW-0813">Transport</keyword>
<keyword evidence="4" id="KW-0812">Transmembrane</keyword>
<organism evidence="7 8">
    <name type="scientific">Piscinibacter gummiphilus</name>
    <dbReference type="NCBI Taxonomy" id="946333"/>
    <lineage>
        <taxon>Bacteria</taxon>
        <taxon>Pseudomonadati</taxon>
        <taxon>Pseudomonadota</taxon>
        <taxon>Betaproteobacteria</taxon>
        <taxon>Burkholderiales</taxon>
        <taxon>Sphaerotilaceae</taxon>
        <taxon>Piscinibacter</taxon>
    </lineage>
</organism>
<keyword evidence="6" id="KW-0472">Membrane</keyword>
<reference evidence="7 8" key="1">
    <citation type="submission" date="2016-04" db="EMBL/GenBank/DDBJ databases">
        <title>Complete genome sequence of natural rubber-degrading, novel Gram-negative bacterium, Rhizobacter gummiphilus strain NS21.</title>
        <authorList>
            <person name="Tabata M."/>
            <person name="Kasai D."/>
            <person name="Fukuda M."/>
        </authorList>
    </citation>
    <scope>NUCLEOTIDE SEQUENCE [LARGE SCALE GENOMIC DNA]</scope>
    <source>
        <strain evidence="7 8">NS21</strain>
    </source>
</reference>
<dbReference type="Gene3D" id="3.30.70.1320">
    <property type="entry name" value="Multidrug efflux transporter AcrB pore domain like"/>
    <property type="match status" value="1"/>
</dbReference>
<evidence type="ECO:0000256" key="3">
    <source>
        <dbReference type="ARBA" id="ARBA00022519"/>
    </source>
</evidence>
<dbReference type="PANTHER" id="PTHR32063">
    <property type="match status" value="1"/>
</dbReference>
<dbReference type="FunFam" id="3.30.70.1430:FF:000001">
    <property type="entry name" value="Efflux pump membrane transporter"/>
    <property type="match status" value="1"/>
</dbReference>
<sequence>MKRFVDRPVATALMAVAVLLAGMLGWRMLPVAPLPQVDFPTIVVSANLPGASPESIAATVATPLERALGGIAGIHEIGSSSSQGATEIHLQFELGRDLDEAAREVQAAIYTARSQLPSGMPGHPTYRKVSASQTPIMALALASPTLSSAALYDAASTVLAQRLSRIEGVGEVKVGGASLPAVRVQVDMERLAAHGLPLEAVRTALSAATAEQPLGSVEQGARRWQIRLADTSRRAADFAPLVLREQDGAVLRLSDVAAVTDATENRWSAGFHNHAPAVVLEVSRRSGANIVATSDAIQAALPALRALMPADTTLTVVMDRSPGIRATLFDAQLTLGLSALLVAVLVWAFLGGGRAALIPALVIPVSVVGTFAVMYLAGFSLNNLSLMALVIAAGLVVDDAIVVYENTTRHVEEGLSPTQAAALGAREIGPTLVAMTLALLVVFVSILFMGGLVERLFREFSLTLAAAMLISLAMSLSLTPSLCGRWLRATASAPRAGMFERVRSVYGTSLAWALRHGNVVLVVLAVAIALTAWQYVVIPKGMLPRQDTGQLGGIVRGDDGFSFQVMQPKIEAYRQLLLADPAVADVTGTSGGTGGISNSWIRVRLKPLAERGVSSDEVVDRLRRAAPLVPGGLLMIDVDQDIRLGSPFGGVGQDLLLLSDNFATVREWSRRAADAMRELPEIADVDRSGGGTQQVTLEIDREAARRLGVDMATVSALLGNAFSQRQVVTLYEAMNQYRVVMEVAPRQAERPESLGDLQVVTASGGRVPLSSFATWRFELSSDRVYKSGQFAAGWIGYQVAPGVRLEDASRAIDAMLAKLMMPSTVMRGTFGEGSAFGDMEHRQPLLLLGVIVAVYLVLGVLYESLRHPLVILSTLPSAGIGALLALRLSGTEFNLVALLGLFLLIGLVMKNAILMVDLALVECRKGVAPAEAIHHVALQRLRPILMTNLAGVLGALPLAIGFGEGAALRQPLGIAIVGGLAASQLLTLYTTPVVFLRLQGKTTTT</sequence>
<dbReference type="Gene3D" id="3.30.70.1430">
    <property type="entry name" value="Multidrug efflux transporter AcrB pore domain"/>
    <property type="match status" value="2"/>
</dbReference>
<dbReference type="InterPro" id="IPR001036">
    <property type="entry name" value="Acrflvin-R"/>
</dbReference>
<dbReference type="Proteomes" id="UP000193427">
    <property type="component" value="Chromosome"/>
</dbReference>
<dbReference type="Gene3D" id="3.30.70.1440">
    <property type="entry name" value="Multidrug efflux transporter AcrB pore domain"/>
    <property type="match status" value="1"/>
</dbReference>
<evidence type="ECO:0000256" key="2">
    <source>
        <dbReference type="ARBA" id="ARBA00022475"/>
    </source>
</evidence>
<dbReference type="GO" id="GO:0042910">
    <property type="term" value="F:xenobiotic transmembrane transporter activity"/>
    <property type="evidence" value="ECO:0007669"/>
    <property type="project" value="TreeGrafter"/>
</dbReference>
<dbReference type="PANTHER" id="PTHR32063:SF34">
    <property type="entry name" value="MULTIDRUG RESISTANCE PROTEIN MDTC"/>
    <property type="match status" value="1"/>
</dbReference>
<dbReference type="STRING" id="946333.A4W93_22635"/>
<keyword evidence="2" id="KW-1003">Cell membrane</keyword>
<evidence type="ECO:0000256" key="1">
    <source>
        <dbReference type="ARBA" id="ARBA00022448"/>
    </source>
</evidence>
<evidence type="ECO:0000256" key="6">
    <source>
        <dbReference type="ARBA" id="ARBA00023136"/>
    </source>
</evidence>
<proteinExistence type="predicted"/>
<evidence type="ECO:0000313" key="7">
    <source>
        <dbReference type="EMBL" id="ARN24011.1"/>
    </source>
</evidence>
<name>A0A1W6LIA8_9BURK</name>
<keyword evidence="3" id="KW-0997">Cell inner membrane</keyword>
<dbReference type="Gene3D" id="3.30.2090.10">
    <property type="entry name" value="Multidrug efflux transporter AcrB TolC docking domain, DN and DC subdomains"/>
    <property type="match status" value="2"/>
</dbReference>
<dbReference type="SUPFAM" id="SSF82866">
    <property type="entry name" value="Multidrug efflux transporter AcrB transmembrane domain"/>
    <property type="match status" value="2"/>
</dbReference>
<evidence type="ECO:0000313" key="8">
    <source>
        <dbReference type="Proteomes" id="UP000193427"/>
    </source>
</evidence>
<dbReference type="SUPFAM" id="SSF82714">
    <property type="entry name" value="Multidrug efflux transporter AcrB TolC docking domain, DN and DC subdomains"/>
    <property type="match status" value="2"/>
</dbReference>
<dbReference type="KEGG" id="rgu:A4W93_22635"/>
<gene>
    <name evidence="7" type="ORF">A4W93_22635</name>
</gene>
<dbReference type="SUPFAM" id="SSF82693">
    <property type="entry name" value="Multidrug efflux transporter AcrB pore domain, PN1, PN2, PC1 and PC2 subdomains"/>
    <property type="match status" value="3"/>
</dbReference>
<dbReference type="Pfam" id="PF00873">
    <property type="entry name" value="ACR_tran"/>
    <property type="match status" value="1"/>
</dbReference>
<dbReference type="EMBL" id="CP015118">
    <property type="protein sequence ID" value="ARN24011.1"/>
    <property type="molecule type" value="Genomic_DNA"/>
</dbReference>
<dbReference type="InterPro" id="IPR027463">
    <property type="entry name" value="AcrB_DN_DC_subdom"/>
</dbReference>
<dbReference type="OrthoDB" id="8764373at2"/>